<protein>
    <submittedName>
        <fullName evidence="1">Uncharacterized protein</fullName>
    </submittedName>
</protein>
<proteinExistence type="predicted"/>
<dbReference type="EMBL" id="CP018911">
    <property type="protein sequence ID" value="AZU03605.1"/>
    <property type="molecule type" value="Genomic_DNA"/>
</dbReference>
<dbReference type="RefSeq" id="WP_127565970.1">
    <property type="nucleotide sequence ID" value="NZ_BMFB01000005.1"/>
</dbReference>
<evidence type="ECO:0000313" key="1">
    <source>
        <dbReference type="EMBL" id="AZU03605.1"/>
    </source>
</evidence>
<dbReference type="Proteomes" id="UP000286954">
    <property type="component" value="Chromosome"/>
</dbReference>
<dbReference type="AlphaFoldDB" id="A0A3T0E876"/>
<accession>A0A3T0E876</accession>
<dbReference type="Pfam" id="PF11158">
    <property type="entry name" value="DUF2938"/>
    <property type="match status" value="1"/>
</dbReference>
<name>A0A3T0E876_9PROT</name>
<evidence type="ECO:0000313" key="2">
    <source>
        <dbReference type="Proteomes" id="UP000286954"/>
    </source>
</evidence>
<sequence>MVENTNEGVNPLLAAALIGIGATAFMDLWALFLKIGFQLPVRSYDMVGRWIGRMAHGQLVHINIAASPAIAHENIIGWIVHYLTGIVFAAGLLTLWGPGWVSRPTLFPALCIGLVTILFPFFVMQPCLGYGIAASNLPQPDAARLRSLMGHASFGLGLYVSARIVTLFLRAGQL</sequence>
<organism evidence="1 2">
    <name type="scientific">Glycocaulis alkaliphilus</name>
    <dbReference type="NCBI Taxonomy" id="1434191"/>
    <lineage>
        <taxon>Bacteria</taxon>
        <taxon>Pseudomonadati</taxon>
        <taxon>Pseudomonadota</taxon>
        <taxon>Alphaproteobacteria</taxon>
        <taxon>Maricaulales</taxon>
        <taxon>Maricaulaceae</taxon>
        <taxon>Glycocaulis</taxon>
    </lineage>
</organism>
<gene>
    <name evidence="1" type="ORF">X907_1067</name>
</gene>
<dbReference type="KEGG" id="gak:X907_1067"/>
<dbReference type="OrthoDB" id="9812539at2"/>
<keyword evidence="2" id="KW-1185">Reference proteome</keyword>
<reference evidence="1 2" key="1">
    <citation type="submission" date="2016-12" db="EMBL/GenBank/DDBJ databases">
        <title>The genome of dimorphic prosthecate Glycocaulis alkaliphilus 6b-8t, isolated from crude oil dictates its adaptability in petroleum environments.</title>
        <authorList>
            <person name="Wu X.-L."/>
            <person name="Geng S."/>
        </authorList>
    </citation>
    <scope>NUCLEOTIDE SEQUENCE [LARGE SCALE GENOMIC DNA]</scope>
    <source>
        <strain evidence="1 2">6B-8</strain>
    </source>
</reference>
<dbReference type="InterPro" id="IPR021329">
    <property type="entry name" value="DUF2938"/>
</dbReference>